<evidence type="ECO:0000313" key="1">
    <source>
        <dbReference type="EMBL" id="MCG2632344.1"/>
    </source>
</evidence>
<dbReference type="AlphaFoldDB" id="A0A9X1RGP6"/>
<name>A0A9X1RGP6_9BRAD</name>
<gene>
    <name evidence="2" type="ORF">L6637_41630</name>
    <name evidence="1" type="ORF">L6654_37655</name>
</gene>
<comment type="caution">
    <text evidence="1">The sequence shown here is derived from an EMBL/GenBank/DDBJ whole genome shotgun (WGS) entry which is preliminary data.</text>
</comment>
<protein>
    <submittedName>
        <fullName evidence="1">Uncharacterized protein</fullName>
    </submittedName>
</protein>
<sequence>MLKERATANDLARLITDKIGVAGLKIAIRPDHAYGWVPTVISAPADPIGFQRRAEEIAHRLRVQFDLAQ</sequence>
<evidence type="ECO:0000313" key="4">
    <source>
        <dbReference type="Proteomes" id="UP001139054"/>
    </source>
</evidence>
<dbReference type="EMBL" id="JAKLTY010000040">
    <property type="protein sequence ID" value="MCG2632344.1"/>
    <property type="molecule type" value="Genomic_DNA"/>
</dbReference>
<organism evidence="1 4">
    <name type="scientific">Bradyrhizobium zhengyangense</name>
    <dbReference type="NCBI Taxonomy" id="2911009"/>
    <lineage>
        <taxon>Bacteria</taxon>
        <taxon>Pseudomonadati</taxon>
        <taxon>Pseudomonadota</taxon>
        <taxon>Alphaproteobacteria</taxon>
        <taxon>Hyphomicrobiales</taxon>
        <taxon>Nitrobacteraceae</taxon>
        <taxon>Bradyrhizobium</taxon>
    </lineage>
</organism>
<keyword evidence="3" id="KW-1185">Reference proteome</keyword>
<reference evidence="1" key="1">
    <citation type="submission" date="2022-01" db="EMBL/GenBank/DDBJ databases">
        <title>Genome sequnece data of strain Bradyrhizobium sp. nov.</title>
        <authorList>
            <person name="Zhang J."/>
        </authorList>
    </citation>
    <scope>NUCLEOTIDE SEQUENCE</scope>
    <source>
        <strain evidence="2">WYCCWR 12774</strain>
        <strain evidence="1">WYCCWR 13023</strain>
    </source>
</reference>
<evidence type="ECO:0000313" key="2">
    <source>
        <dbReference type="EMBL" id="MCG2673373.1"/>
    </source>
</evidence>
<accession>A0A9X1RGP6</accession>
<dbReference type="Proteomes" id="UP001139012">
    <property type="component" value="Unassembled WGS sequence"/>
</dbReference>
<evidence type="ECO:0000313" key="3">
    <source>
        <dbReference type="Proteomes" id="UP001139012"/>
    </source>
</evidence>
<dbReference type="EMBL" id="JAKLUA010000050">
    <property type="protein sequence ID" value="MCG2673373.1"/>
    <property type="molecule type" value="Genomic_DNA"/>
</dbReference>
<dbReference type="Proteomes" id="UP001139054">
    <property type="component" value="Unassembled WGS sequence"/>
</dbReference>
<dbReference type="RefSeq" id="WP_237874385.1">
    <property type="nucleotide sequence ID" value="NZ_JAKLTY010000040.1"/>
</dbReference>
<proteinExistence type="predicted"/>